<name>A0A6A6B4N5_9PEZI</name>
<evidence type="ECO:0000313" key="3">
    <source>
        <dbReference type="Proteomes" id="UP000799438"/>
    </source>
</evidence>
<dbReference type="Pfam" id="PF06985">
    <property type="entry name" value="HET"/>
    <property type="match status" value="1"/>
</dbReference>
<evidence type="ECO:0000313" key="2">
    <source>
        <dbReference type="EMBL" id="KAF2137711.1"/>
    </source>
</evidence>
<dbReference type="GeneID" id="54294923"/>
<dbReference type="RefSeq" id="XP_033393426.1">
    <property type="nucleotide sequence ID" value="XM_033537427.1"/>
</dbReference>
<dbReference type="PANTHER" id="PTHR24148">
    <property type="entry name" value="ANKYRIN REPEAT DOMAIN-CONTAINING PROTEIN 39 HOMOLOG-RELATED"/>
    <property type="match status" value="1"/>
</dbReference>
<accession>A0A6A6B4N5</accession>
<feature type="domain" description="Heterokaryon incompatibility" evidence="1">
    <location>
        <begin position="46"/>
        <end position="169"/>
    </location>
</feature>
<dbReference type="InterPro" id="IPR052895">
    <property type="entry name" value="HetReg/Transcr_Mod"/>
</dbReference>
<protein>
    <recommendedName>
        <fullName evidence="1">Heterokaryon incompatibility domain-containing protein</fullName>
    </recommendedName>
</protein>
<sequence length="178" mass="20647">MTSGYVHEPLPEGKYIRLLELLPSDKHDDMVECNLSSFSLSLAPQYEALSYTWSATFPQFQMRCNGKGYSVRAQLYNALKRLRRKTQEGFLWIDAICINQASEVEKNHQVPLIRGIFERAQVVLIWLGEEADDSNMAINFLKALQLLIWVAVRKFLQRPWFSRIWILQEVAVAKRATI</sequence>
<gene>
    <name evidence="2" type="ORF">K452DRAFT_235346</name>
</gene>
<feature type="non-terminal residue" evidence="2">
    <location>
        <position position="178"/>
    </location>
</feature>
<dbReference type="Proteomes" id="UP000799438">
    <property type="component" value="Unassembled WGS sequence"/>
</dbReference>
<organism evidence="2 3">
    <name type="scientific">Aplosporella prunicola CBS 121167</name>
    <dbReference type="NCBI Taxonomy" id="1176127"/>
    <lineage>
        <taxon>Eukaryota</taxon>
        <taxon>Fungi</taxon>
        <taxon>Dikarya</taxon>
        <taxon>Ascomycota</taxon>
        <taxon>Pezizomycotina</taxon>
        <taxon>Dothideomycetes</taxon>
        <taxon>Dothideomycetes incertae sedis</taxon>
        <taxon>Botryosphaeriales</taxon>
        <taxon>Aplosporellaceae</taxon>
        <taxon>Aplosporella</taxon>
    </lineage>
</organism>
<dbReference type="PANTHER" id="PTHR24148:SF73">
    <property type="entry name" value="HET DOMAIN PROTEIN (AFU_ORTHOLOGUE AFUA_8G01020)"/>
    <property type="match status" value="1"/>
</dbReference>
<keyword evidence="3" id="KW-1185">Reference proteome</keyword>
<dbReference type="AlphaFoldDB" id="A0A6A6B4N5"/>
<proteinExistence type="predicted"/>
<dbReference type="InterPro" id="IPR010730">
    <property type="entry name" value="HET"/>
</dbReference>
<evidence type="ECO:0000259" key="1">
    <source>
        <dbReference type="Pfam" id="PF06985"/>
    </source>
</evidence>
<dbReference type="EMBL" id="ML995500">
    <property type="protein sequence ID" value="KAF2137711.1"/>
    <property type="molecule type" value="Genomic_DNA"/>
</dbReference>
<dbReference type="OrthoDB" id="3553147at2759"/>
<reference evidence="2" key="1">
    <citation type="journal article" date="2020" name="Stud. Mycol.">
        <title>101 Dothideomycetes genomes: a test case for predicting lifestyles and emergence of pathogens.</title>
        <authorList>
            <person name="Haridas S."/>
            <person name="Albert R."/>
            <person name="Binder M."/>
            <person name="Bloem J."/>
            <person name="Labutti K."/>
            <person name="Salamov A."/>
            <person name="Andreopoulos B."/>
            <person name="Baker S."/>
            <person name="Barry K."/>
            <person name="Bills G."/>
            <person name="Bluhm B."/>
            <person name="Cannon C."/>
            <person name="Castanera R."/>
            <person name="Culley D."/>
            <person name="Daum C."/>
            <person name="Ezra D."/>
            <person name="Gonzalez J."/>
            <person name="Henrissat B."/>
            <person name="Kuo A."/>
            <person name="Liang C."/>
            <person name="Lipzen A."/>
            <person name="Lutzoni F."/>
            <person name="Magnuson J."/>
            <person name="Mondo S."/>
            <person name="Nolan M."/>
            <person name="Ohm R."/>
            <person name="Pangilinan J."/>
            <person name="Park H.-J."/>
            <person name="Ramirez L."/>
            <person name="Alfaro M."/>
            <person name="Sun H."/>
            <person name="Tritt A."/>
            <person name="Yoshinaga Y."/>
            <person name="Zwiers L.-H."/>
            <person name="Turgeon B."/>
            <person name="Goodwin S."/>
            <person name="Spatafora J."/>
            <person name="Crous P."/>
            <person name="Grigoriev I."/>
        </authorList>
    </citation>
    <scope>NUCLEOTIDE SEQUENCE</scope>
    <source>
        <strain evidence="2">CBS 121167</strain>
    </source>
</reference>